<keyword evidence="4" id="KW-0238">DNA-binding</keyword>
<evidence type="ECO:0000256" key="6">
    <source>
        <dbReference type="ARBA" id="ARBA00023242"/>
    </source>
</evidence>
<dbReference type="InterPro" id="IPR001138">
    <property type="entry name" value="Zn2Cys6_DnaBD"/>
</dbReference>
<dbReference type="OrthoDB" id="3598904at2759"/>
<dbReference type="Proteomes" id="UP000800036">
    <property type="component" value="Unassembled WGS sequence"/>
</dbReference>
<dbReference type="Pfam" id="PF11951">
    <property type="entry name" value="Fungal_trans_2"/>
    <property type="match status" value="1"/>
</dbReference>
<evidence type="ECO:0000259" key="8">
    <source>
        <dbReference type="PROSITE" id="PS50048"/>
    </source>
</evidence>
<accession>A0A6A5VCA8</accession>
<evidence type="ECO:0000256" key="2">
    <source>
        <dbReference type="ARBA" id="ARBA00022833"/>
    </source>
</evidence>
<name>A0A6A5VCA8_9PLEO</name>
<dbReference type="PANTHER" id="PTHR36206:SF13">
    <property type="entry name" value="TRANSCRIPTIONAL REGULATORY PROTEIN MOC3"/>
    <property type="match status" value="1"/>
</dbReference>
<proteinExistence type="predicted"/>
<dbReference type="InterPro" id="IPR021858">
    <property type="entry name" value="Fun_TF"/>
</dbReference>
<dbReference type="CDD" id="cd00067">
    <property type="entry name" value="GAL4"/>
    <property type="match status" value="1"/>
</dbReference>
<dbReference type="Gene3D" id="4.10.240.10">
    <property type="entry name" value="Zn(2)-C6 fungal-type DNA-binding domain"/>
    <property type="match status" value="1"/>
</dbReference>
<evidence type="ECO:0000256" key="5">
    <source>
        <dbReference type="ARBA" id="ARBA00023163"/>
    </source>
</evidence>
<organism evidence="9 10">
    <name type="scientific">Bimuria novae-zelandiae CBS 107.79</name>
    <dbReference type="NCBI Taxonomy" id="1447943"/>
    <lineage>
        <taxon>Eukaryota</taxon>
        <taxon>Fungi</taxon>
        <taxon>Dikarya</taxon>
        <taxon>Ascomycota</taxon>
        <taxon>Pezizomycotina</taxon>
        <taxon>Dothideomycetes</taxon>
        <taxon>Pleosporomycetidae</taxon>
        <taxon>Pleosporales</taxon>
        <taxon>Massarineae</taxon>
        <taxon>Didymosphaeriaceae</taxon>
        <taxon>Bimuria</taxon>
    </lineage>
</organism>
<keyword evidence="6" id="KW-0539">Nucleus</keyword>
<feature type="region of interest" description="Disordered" evidence="7">
    <location>
        <begin position="62"/>
        <end position="86"/>
    </location>
</feature>
<keyword evidence="5" id="KW-0804">Transcription</keyword>
<dbReference type="InterPro" id="IPR052360">
    <property type="entry name" value="Transcr_Regulatory_Proteins"/>
</dbReference>
<keyword evidence="2" id="KW-0862">Zinc</keyword>
<keyword evidence="1" id="KW-0479">Metal-binding</keyword>
<dbReference type="PROSITE" id="PS50048">
    <property type="entry name" value="ZN2_CY6_FUNGAL_2"/>
    <property type="match status" value="1"/>
</dbReference>
<dbReference type="SUPFAM" id="SSF57701">
    <property type="entry name" value="Zn2/Cys6 DNA-binding domain"/>
    <property type="match status" value="1"/>
</dbReference>
<dbReference type="PROSITE" id="PS00463">
    <property type="entry name" value="ZN2_CY6_FUNGAL_1"/>
    <property type="match status" value="1"/>
</dbReference>
<keyword evidence="3" id="KW-0805">Transcription regulation</keyword>
<reference evidence="9" key="1">
    <citation type="journal article" date="2020" name="Stud. Mycol.">
        <title>101 Dothideomycetes genomes: a test case for predicting lifestyles and emergence of pathogens.</title>
        <authorList>
            <person name="Haridas S."/>
            <person name="Albert R."/>
            <person name="Binder M."/>
            <person name="Bloem J."/>
            <person name="Labutti K."/>
            <person name="Salamov A."/>
            <person name="Andreopoulos B."/>
            <person name="Baker S."/>
            <person name="Barry K."/>
            <person name="Bills G."/>
            <person name="Bluhm B."/>
            <person name="Cannon C."/>
            <person name="Castanera R."/>
            <person name="Culley D."/>
            <person name="Daum C."/>
            <person name="Ezra D."/>
            <person name="Gonzalez J."/>
            <person name="Henrissat B."/>
            <person name="Kuo A."/>
            <person name="Liang C."/>
            <person name="Lipzen A."/>
            <person name="Lutzoni F."/>
            <person name="Magnuson J."/>
            <person name="Mondo S."/>
            <person name="Nolan M."/>
            <person name="Ohm R."/>
            <person name="Pangilinan J."/>
            <person name="Park H.-J."/>
            <person name="Ramirez L."/>
            <person name="Alfaro M."/>
            <person name="Sun H."/>
            <person name="Tritt A."/>
            <person name="Yoshinaga Y."/>
            <person name="Zwiers L.-H."/>
            <person name="Turgeon B."/>
            <person name="Goodwin S."/>
            <person name="Spatafora J."/>
            <person name="Crous P."/>
            <person name="Grigoriev I."/>
        </authorList>
    </citation>
    <scope>NUCLEOTIDE SEQUENCE</scope>
    <source>
        <strain evidence="9">CBS 107.79</strain>
    </source>
</reference>
<gene>
    <name evidence="9" type="ORF">BU23DRAFT_598108</name>
</gene>
<feature type="compositionally biased region" description="Low complexity" evidence="7">
    <location>
        <begin position="70"/>
        <end position="82"/>
    </location>
</feature>
<dbReference type="Pfam" id="PF00172">
    <property type="entry name" value="Zn_clus"/>
    <property type="match status" value="1"/>
</dbReference>
<dbReference type="SMART" id="SM00066">
    <property type="entry name" value="GAL4"/>
    <property type="match status" value="1"/>
</dbReference>
<dbReference type="GO" id="GO:0000981">
    <property type="term" value="F:DNA-binding transcription factor activity, RNA polymerase II-specific"/>
    <property type="evidence" value="ECO:0007669"/>
    <property type="project" value="InterPro"/>
</dbReference>
<dbReference type="GO" id="GO:0003677">
    <property type="term" value="F:DNA binding"/>
    <property type="evidence" value="ECO:0007669"/>
    <property type="project" value="UniProtKB-KW"/>
</dbReference>
<evidence type="ECO:0000256" key="1">
    <source>
        <dbReference type="ARBA" id="ARBA00022723"/>
    </source>
</evidence>
<dbReference type="GO" id="GO:0008270">
    <property type="term" value="F:zinc ion binding"/>
    <property type="evidence" value="ECO:0007669"/>
    <property type="project" value="InterPro"/>
</dbReference>
<dbReference type="InterPro" id="IPR036864">
    <property type="entry name" value="Zn2-C6_fun-type_DNA-bd_sf"/>
</dbReference>
<evidence type="ECO:0000313" key="10">
    <source>
        <dbReference type="Proteomes" id="UP000800036"/>
    </source>
</evidence>
<sequence length="643" mass="71507">MSTQGQAQIYRMVEYNPERQRRLRRTKTGCITCKIRRVRCDEQKPECNRCVSTGRKCDGYNPKDKKHIRAGSGEASSSSTSPEPLPTQLKIALPRENVQELRSYRFFLDVTAPAIAGVFEIDFWLTYIPRACHVDSAIWHAVVSLGAVHEASIHKCTATTYHGMEFALQQFNTAINYLVHSSPPCDTVEEKWRALTASVVFTYLCSFQGLYNESRIHLNAAKSLIEALQEIEKESNSSIPARTAKRNMPASKPLQFNTVPVPYDDLFSVVACLESTDQLLHLSGANDGPEILEDADAYITWRTYSAPSTPVSSKTCNHGKCSPSRATPANLRYAGKAIRSLLNGLMALSQRDAGDVARLVLQAEQSVLGALIRRQQPYIRAFRELSAAIDTFVADTFTNCACFGPYAAPTPSLRKAIDVLRIYHATCYPLFLNSPTDDMLLLDTYQPLITAREDSVRDIVYQRQRGRILDQGTPDNSPAMHLREVFKQSSPSEEEALAMHFEQAITLAETVLQDSTPQTRPEYSSDFVPTLPTTAPLLIMAHVSGIPPELRKRVIDLLRNYPKEEVFLESTFAAALCELILGLEASDRHGTLEIGGAAPETALSNKVYGAGVTFTQAHGARVAIQTWDDWLAGRPGREEMLTW</sequence>
<keyword evidence="10" id="KW-1185">Reference proteome</keyword>
<evidence type="ECO:0000256" key="3">
    <source>
        <dbReference type="ARBA" id="ARBA00023015"/>
    </source>
</evidence>
<evidence type="ECO:0000256" key="7">
    <source>
        <dbReference type="SAM" id="MobiDB-lite"/>
    </source>
</evidence>
<dbReference type="EMBL" id="ML976673">
    <property type="protein sequence ID" value="KAF1974784.1"/>
    <property type="molecule type" value="Genomic_DNA"/>
</dbReference>
<evidence type="ECO:0000313" key="9">
    <source>
        <dbReference type="EMBL" id="KAF1974784.1"/>
    </source>
</evidence>
<protein>
    <recommendedName>
        <fullName evidence="8">Zn(2)-C6 fungal-type domain-containing protein</fullName>
    </recommendedName>
</protein>
<dbReference type="PANTHER" id="PTHR36206">
    <property type="entry name" value="ASPERCRYPTIN BIOSYNTHESIS CLUSTER-SPECIFIC TRANSCRIPTION REGULATOR ATNN-RELATED"/>
    <property type="match status" value="1"/>
</dbReference>
<dbReference type="AlphaFoldDB" id="A0A6A5VCA8"/>
<feature type="domain" description="Zn(2)-C6 fungal-type" evidence="8">
    <location>
        <begin position="29"/>
        <end position="57"/>
    </location>
</feature>
<evidence type="ECO:0000256" key="4">
    <source>
        <dbReference type="ARBA" id="ARBA00023125"/>
    </source>
</evidence>